<evidence type="ECO:0000256" key="1">
    <source>
        <dbReference type="ARBA" id="ARBA00022741"/>
    </source>
</evidence>
<dbReference type="InterPro" id="IPR027417">
    <property type="entry name" value="P-loop_NTPase"/>
</dbReference>
<dbReference type="GO" id="GO:0045003">
    <property type="term" value="P:double-strand break repair via synthesis-dependent strand annealing"/>
    <property type="evidence" value="ECO:0007669"/>
    <property type="project" value="TreeGrafter"/>
</dbReference>
<reference evidence="6 7" key="1">
    <citation type="submission" date="2018-08" db="EMBL/GenBank/DDBJ databases">
        <authorList>
            <person name="Laetsch R D."/>
            <person name="Stevens L."/>
            <person name="Kumar S."/>
            <person name="Blaxter L. M."/>
        </authorList>
    </citation>
    <scope>NUCLEOTIDE SEQUENCE [LARGE SCALE GENOMIC DNA]</scope>
</reference>
<dbReference type="GO" id="GO:0009378">
    <property type="term" value="F:four-way junction helicase activity"/>
    <property type="evidence" value="ECO:0007669"/>
    <property type="project" value="TreeGrafter"/>
</dbReference>
<keyword evidence="1" id="KW-0547">Nucleotide-binding</keyword>
<dbReference type="OMA" id="YCDFFEL"/>
<keyword evidence="4" id="KW-0067">ATP-binding</keyword>
<dbReference type="GO" id="GO:0043138">
    <property type="term" value="F:3'-5' DNA helicase activity"/>
    <property type="evidence" value="ECO:0007669"/>
    <property type="project" value="TreeGrafter"/>
</dbReference>
<evidence type="ECO:0000256" key="3">
    <source>
        <dbReference type="ARBA" id="ARBA00022806"/>
    </source>
</evidence>
<protein>
    <recommendedName>
        <fullName evidence="8">Helicase ATP-binding domain-containing protein</fullName>
    </recommendedName>
</protein>
<evidence type="ECO:0000256" key="5">
    <source>
        <dbReference type="SAM" id="MobiDB-lite"/>
    </source>
</evidence>
<dbReference type="SUPFAM" id="SSF52540">
    <property type="entry name" value="P-loop containing nucleoside triphosphate hydrolases"/>
    <property type="match status" value="1"/>
</dbReference>
<evidence type="ECO:0000256" key="2">
    <source>
        <dbReference type="ARBA" id="ARBA00022801"/>
    </source>
</evidence>
<name>A0A3P6SSI9_LITSI</name>
<sequence length="766" mass="87034">MLSGEYMEPVGFAHLRVGEAVDVIPTVFGRKYKKNLDASKLTKSQQLAMRHLYYPVNTPVCRYQKRLILDSVYNNVLITLPKELDTFFVAAIAMLNFHRWFPMRKVVCICKNVESSLNATKRFVEITGHSQSICVYPNLKKSDRYPKWIEQDIIFATAESLVSDFTGREELSEICLIIVEDAHRAISGSHPLSVLIRNCILEKAKFRVLAYTNCKVDKVGQLQLIVMNLQIDLIRSLGSIREEVSSAIASPRMNKLYITISENMRRVGNELLKIMEPIASLLYQSNIFPTNDIKKIVNFSTNYLQKKIQNGQGHLAEIYCDFFELLSAYDILMCDGLTAFRNTIQALCTTSTTIAAVTQSSGILKEACFVPILPMSTDLQCHKLDVLITLLKKTCLRYGGQKSIIIVLCRDRDPAFVSSLLLSIEARLSGEENRFAFFLFKGKHHQVEISENAMKDKLCNVVIVPCGSDSVEINSDYVDSIICMDEGLCALRYTETIRVRSEGNLSALCSAGYETNIYSFLTVDGTIDCVQANQIKGLQLCNDVLPMLPFNIIPEIVEYWAKNDAESEGLLTMVQRLDFQERLNFNSSLHRLSLIEDSCSLLNFCVKEMFLWQDRLQRFTLLGHSITASNLTNVFCRDSKTLAKQISRIQNRRTLKWMDEDSQSSRVDDADLMELHLKDRKNSKIERSGKSFGQKRLAKGPSRKCGTSKVPRLNRIDSASFPLLKVLKAQLTESDFVDHMEEQAGCRKRLEQMVEIVHKLNDLIRL</sequence>
<gene>
    <name evidence="6" type="ORF">NLS_LOCUS3943</name>
</gene>
<feature type="region of interest" description="Disordered" evidence="5">
    <location>
        <begin position="687"/>
        <end position="709"/>
    </location>
</feature>
<dbReference type="OrthoDB" id="787137at2759"/>
<accession>A0A3P6SSI9</accession>
<dbReference type="GO" id="GO:0000400">
    <property type="term" value="F:four-way junction DNA binding"/>
    <property type="evidence" value="ECO:0007669"/>
    <property type="project" value="TreeGrafter"/>
</dbReference>
<dbReference type="GO" id="GO:0005524">
    <property type="term" value="F:ATP binding"/>
    <property type="evidence" value="ECO:0007669"/>
    <property type="project" value="UniProtKB-KW"/>
</dbReference>
<organism evidence="6 7">
    <name type="scientific">Litomosoides sigmodontis</name>
    <name type="common">Filarial nematode worm</name>
    <dbReference type="NCBI Taxonomy" id="42156"/>
    <lineage>
        <taxon>Eukaryota</taxon>
        <taxon>Metazoa</taxon>
        <taxon>Ecdysozoa</taxon>
        <taxon>Nematoda</taxon>
        <taxon>Chromadorea</taxon>
        <taxon>Rhabditida</taxon>
        <taxon>Spirurina</taxon>
        <taxon>Spiruromorpha</taxon>
        <taxon>Filarioidea</taxon>
        <taxon>Onchocercidae</taxon>
        <taxon>Litomosoides</taxon>
    </lineage>
</organism>
<dbReference type="PANTHER" id="PTHR14025:SF20">
    <property type="entry name" value="FANCONI ANEMIA GROUP M PROTEIN"/>
    <property type="match status" value="1"/>
</dbReference>
<evidence type="ECO:0008006" key="8">
    <source>
        <dbReference type="Google" id="ProtNLM"/>
    </source>
</evidence>
<dbReference type="Gene3D" id="3.40.50.300">
    <property type="entry name" value="P-loop containing nucleotide triphosphate hydrolases"/>
    <property type="match status" value="1"/>
</dbReference>
<proteinExistence type="predicted"/>
<dbReference type="GO" id="GO:0036297">
    <property type="term" value="P:interstrand cross-link repair"/>
    <property type="evidence" value="ECO:0007669"/>
    <property type="project" value="TreeGrafter"/>
</dbReference>
<keyword evidence="3" id="KW-0347">Helicase</keyword>
<evidence type="ECO:0000256" key="4">
    <source>
        <dbReference type="ARBA" id="ARBA00022840"/>
    </source>
</evidence>
<keyword evidence="7" id="KW-1185">Reference proteome</keyword>
<dbReference type="AlphaFoldDB" id="A0A3P6SSI9"/>
<evidence type="ECO:0000313" key="7">
    <source>
        <dbReference type="Proteomes" id="UP000277928"/>
    </source>
</evidence>
<dbReference type="Proteomes" id="UP000277928">
    <property type="component" value="Unassembled WGS sequence"/>
</dbReference>
<dbReference type="EMBL" id="UYRX01000231">
    <property type="protein sequence ID" value="VDK78086.1"/>
    <property type="molecule type" value="Genomic_DNA"/>
</dbReference>
<dbReference type="PANTHER" id="PTHR14025">
    <property type="entry name" value="FANCONI ANEMIA GROUP M FANCM FAMILY MEMBER"/>
    <property type="match status" value="1"/>
</dbReference>
<dbReference type="STRING" id="42156.A0A3P6SSI9"/>
<dbReference type="GO" id="GO:0016787">
    <property type="term" value="F:hydrolase activity"/>
    <property type="evidence" value="ECO:0007669"/>
    <property type="project" value="UniProtKB-KW"/>
</dbReference>
<evidence type="ECO:0000313" key="6">
    <source>
        <dbReference type="EMBL" id="VDK78086.1"/>
    </source>
</evidence>
<keyword evidence="2" id="KW-0378">Hydrolase</keyword>